<name>A0A2I0CQ79_9PSED</name>
<evidence type="ECO:0000256" key="1">
    <source>
        <dbReference type="SAM" id="Phobius"/>
    </source>
</evidence>
<dbReference type="PANTHER" id="PTHR38684:SF1">
    <property type="entry name" value="PROTEIN AMPE"/>
    <property type="match status" value="1"/>
</dbReference>
<gene>
    <name evidence="3" type="ORF">CW360_08715</name>
    <name evidence="2" type="ORF">GCM10007363_00140</name>
</gene>
<evidence type="ECO:0008006" key="6">
    <source>
        <dbReference type="Google" id="ProtNLM"/>
    </source>
</evidence>
<proteinExistence type="predicted"/>
<dbReference type="InterPro" id="IPR031347">
    <property type="entry name" value="AmpE"/>
</dbReference>
<dbReference type="EMBL" id="BMDE01000001">
    <property type="protein sequence ID" value="GGH88143.1"/>
    <property type="molecule type" value="Genomic_DNA"/>
</dbReference>
<feature type="transmembrane region" description="Helical" evidence="1">
    <location>
        <begin position="46"/>
        <end position="65"/>
    </location>
</feature>
<evidence type="ECO:0000313" key="3">
    <source>
        <dbReference type="EMBL" id="PKF71223.1"/>
    </source>
</evidence>
<reference evidence="4" key="2">
    <citation type="submission" date="2017-12" db="EMBL/GenBank/DDBJ databases">
        <authorList>
            <person name="Yu X.-Y."/>
        </authorList>
    </citation>
    <scope>NUCLEOTIDE SEQUENCE [LARGE SCALE GENOMIC DNA]</scope>
    <source>
        <strain evidence="4">ZYSR67-Z</strain>
    </source>
</reference>
<dbReference type="EMBL" id="PIYS01000015">
    <property type="protein sequence ID" value="PKF71223.1"/>
    <property type="molecule type" value="Genomic_DNA"/>
</dbReference>
<reference evidence="2" key="5">
    <citation type="submission" date="2024-05" db="EMBL/GenBank/DDBJ databases">
        <authorList>
            <person name="Sun Q."/>
            <person name="Sedlacek I."/>
        </authorList>
    </citation>
    <scope>NUCLEOTIDE SEQUENCE</scope>
    <source>
        <strain evidence="2">CCM 8778</strain>
    </source>
</reference>
<feature type="transmembrane region" description="Helical" evidence="1">
    <location>
        <begin position="72"/>
        <end position="89"/>
    </location>
</feature>
<accession>A0A2I0CQ79</accession>
<organism evidence="3 4">
    <name type="scientific">Pseudomonas fluvialis</name>
    <dbReference type="NCBI Taxonomy" id="1793966"/>
    <lineage>
        <taxon>Bacteria</taxon>
        <taxon>Pseudomonadati</taxon>
        <taxon>Pseudomonadota</taxon>
        <taxon>Gammaproteobacteria</taxon>
        <taxon>Pseudomonadales</taxon>
        <taxon>Pseudomonadaceae</taxon>
        <taxon>Pseudomonas</taxon>
    </lineage>
</organism>
<dbReference type="InterPro" id="IPR052966">
    <property type="entry name" value="Beta-lactamase_Reg"/>
</dbReference>
<keyword evidence="1" id="KW-1133">Transmembrane helix</keyword>
<keyword evidence="1" id="KW-0472">Membrane</keyword>
<reference evidence="5" key="4">
    <citation type="journal article" date="2019" name="Int. J. Syst. Evol. Microbiol.">
        <title>The Global Catalogue of Microorganisms (GCM) 10K type strain sequencing project: providing services to taxonomists for standard genome sequencing and annotation.</title>
        <authorList>
            <consortium name="The Broad Institute Genomics Platform"/>
            <consortium name="The Broad Institute Genome Sequencing Center for Infectious Disease"/>
            <person name="Wu L."/>
            <person name="Ma J."/>
        </authorList>
    </citation>
    <scope>NUCLEOTIDE SEQUENCE [LARGE SCALE GENOMIC DNA]</scope>
    <source>
        <strain evidence="5">CCM 8778</strain>
    </source>
</reference>
<dbReference type="GO" id="GO:0046677">
    <property type="term" value="P:response to antibiotic"/>
    <property type="evidence" value="ECO:0007669"/>
    <property type="project" value="TreeGrafter"/>
</dbReference>
<dbReference type="Proteomes" id="UP000242861">
    <property type="component" value="Unassembled WGS sequence"/>
</dbReference>
<keyword evidence="5" id="KW-1185">Reference proteome</keyword>
<dbReference type="RefSeq" id="WP_093985504.1">
    <property type="nucleotide sequence ID" value="NZ_BMDE01000001.1"/>
</dbReference>
<dbReference type="Proteomes" id="UP000655550">
    <property type="component" value="Unassembled WGS sequence"/>
</dbReference>
<sequence>MSFLVLLLLVWIEKFSAWRLRLQQDGWWQAWLQRVEGEEPAANHTGWQLLCLILLPLFLLGLLLWGLESVAYGWLAFPVHLLVMLYSLGRGDLLAQQGPFRDAWRRGDQQGALHAAERDMGVTAEQGDELLARVQGHLLWQSCQGFFVVIFWYALLGPLVALAYRLLALTEQQAASPVLRERAGQWRHALDWLPVRLLISSFALVGNFVAVSRGYLAELLNWDIEGQRLVAEAGRTAAEVPAQASGEAGLRTLDALWHLLLRTAVVWYAALALWILLI</sequence>
<reference evidence="2" key="1">
    <citation type="journal article" date="2014" name="Int. J. Syst. Evol. Microbiol.">
        <title>Complete genome of a new Firmicutes species belonging to the dominant human colonic microbiota ('Ruminococcus bicirculans') reveals two chromosomes and a selective capacity to utilize plant glucans.</title>
        <authorList>
            <consortium name="NISC Comparative Sequencing Program"/>
            <person name="Wegmann U."/>
            <person name="Louis P."/>
            <person name="Goesmann A."/>
            <person name="Henrissat B."/>
            <person name="Duncan S.H."/>
            <person name="Flint H.J."/>
        </authorList>
    </citation>
    <scope>NUCLEOTIDE SEQUENCE</scope>
    <source>
        <strain evidence="2">CCM 8778</strain>
    </source>
</reference>
<dbReference type="AlphaFoldDB" id="A0A2I0CQ79"/>
<feature type="transmembrane region" description="Helical" evidence="1">
    <location>
        <begin position="189"/>
        <end position="210"/>
    </location>
</feature>
<dbReference type="Pfam" id="PF17113">
    <property type="entry name" value="AmpE"/>
    <property type="match status" value="1"/>
</dbReference>
<evidence type="ECO:0000313" key="5">
    <source>
        <dbReference type="Proteomes" id="UP000655550"/>
    </source>
</evidence>
<dbReference type="GO" id="GO:0005886">
    <property type="term" value="C:plasma membrane"/>
    <property type="evidence" value="ECO:0007669"/>
    <property type="project" value="TreeGrafter"/>
</dbReference>
<dbReference type="PANTHER" id="PTHR38684">
    <property type="entry name" value="PROTEIN AMPE"/>
    <property type="match status" value="1"/>
</dbReference>
<feature type="transmembrane region" description="Helical" evidence="1">
    <location>
        <begin position="146"/>
        <end position="168"/>
    </location>
</feature>
<evidence type="ECO:0000313" key="2">
    <source>
        <dbReference type="EMBL" id="GGH88143.1"/>
    </source>
</evidence>
<protein>
    <recommendedName>
        <fullName evidence="6">Regulatory signaling modulator protein AmpE</fullName>
    </recommendedName>
</protein>
<keyword evidence="1" id="KW-0812">Transmembrane</keyword>
<reference evidence="3" key="3">
    <citation type="submission" date="2017-12" db="EMBL/GenBank/DDBJ databases">
        <authorList>
            <person name="Hurst M.R.H."/>
        </authorList>
    </citation>
    <scope>NUCLEOTIDE SEQUENCE [LARGE SCALE GENOMIC DNA]</scope>
    <source>
        <strain evidence="3">ZYSR67-Z</strain>
    </source>
</reference>
<evidence type="ECO:0000313" key="4">
    <source>
        <dbReference type="Proteomes" id="UP000242861"/>
    </source>
</evidence>
<feature type="transmembrane region" description="Helical" evidence="1">
    <location>
        <begin position="255"/>
        <end position="277"/>
    </location>
</feature>
<comment type="caution">
    <text evidence="3">The sequence shown here is derived from an EMBL/GenBank/DDBJ whole genome shotgun (WGS) entry which is preliminary data.</text>
</comment>